<name>A0A3A1P2Z9_9SPHN</name>
<dbReference type="Proteomes" id="UP000265366">
    <property type="component" value="Unassembled WGS sequence"/>
</dbReference>
<reference evidence="1 2" key="1">
    <citation type="submission" date="2018-08" db="EMBL/GenBank/DDBJ databases">
        <title>Erythrobacter zhengii sp.nov., a bacterium isolated from deep-sea sediment.</title>
        <authorList>
            <person name="Fang C."/>
            <person name="Wu Y.-H."/>
            <person name="Sun C."/>
            <person name="Wang H."/>
            <person name="Cheng H."/>
            <person name="Meng F.-X."/>
            <person name="Wang C.-S."/>
            <person name="Xu X.-W."/>
        </authorList>
    </citation>
    <scope>NUCLEOTIDE SEQUENCE [LARGE SCALE GENOMIC DNA]</scope>
    <source>
        <strain evidence="1 2">CCTCC AB 2015396</strain>
    </source>
</reference>
<accession>A0A3A1P2Z9</accession>
<dbReference type="RefSeq" id="WP_119594929.1">
    <property type="nucleotide sequence ID" value="NZ_QXFM01000144.1"/>
</dbReference>
<organism evidence="1 2">
    <name type="scientific">Aurantiacibacter xanthus</name>
    <dbReference type="NCBI Taxonomy" id="1784712"/>
    <lineage>
        <taxon>Bacteria</taxon>
        <taxon>Pseudomonadati</taxon>
        <taxon>Pseudomonadota</taxon>
        <taxon>Alphaproteobacteria</taxon>
        <taxon>Sphingomonadales</taxon>
        <taxon>Erythrobacteraceae</taxon>
        <taxon>Aurantiacibacter</taxon>
    </lineage>
</organism>
<dbReference type="AlphaFoldDB" id="A0A3A1P2Z9"/>
<keyword evidence="2" id="KW-1185">Reference proteome</keyword>
<dbReference type="OrthoDB" id="7376075at2"/>
<sequence>MTLLERIENHLRDNDISATTFGREAVGDPRFVLDLRNGRNPRRKTVLRLEAYLSDRGANACAGQCGSDRIMDGCASEQFKYRANSAMVERLETGASRRGGYSGSGEGDNR</sequence>
<protein>
    <submittedName>
        <fullName evidence="1">Uncharacterized protein</fullName>
    </submittedName>
</protein>
<comment type="caution">
    <text evidence="1">The sequence shown here is derived from an EMBL/GenBank/DDBJ whole genome shotgun (WGS) entry which is preliminary data.</text>
</comment>
<evidence type="ECO:0000313" key="2">
    <source>
        <dbReference type="Proteomes" id="UP000265366"/>
    </source>
</evidence>
<gene>
    <name evidence="1" type="ORF">D2V17_20185</name>
</gene>
<evidence type="ECO:0000313" key="1">
    <source>
        <dbReference type="EMBL" id="RIV80170.1"/>
    </source>
</evidence>
<dbReference type="EMBL" id="QXFM01000144">
    <property type="protein sequence ID" value="RIV80170.1"/>
    <property type="molecule type" value="Genomic_DNA"/>
</dbReference>
<proteinExistence type="predicted"/>